<dbReference type="AlphaFoldDB" id="A0A2P2JYI8"/>
<dbReference type="EMBL" id="GGEC01018038">
    <property type="protein sequence ID" value="MBW98521.1"/>
    <property type="molecule type" value="Transcribed_RNA"/>
</dbReference>
<protein>
    <submittedName>
        <fullName evidence="1">Uncharacterized protein</fullName>
    </submittedName>
</protein>
<reference evidence="1" key="1">
    <citation type="submission" date="2018-02" db="EMBL/GenBank/DDBJ databases">
        <title>Rhizophora mucronata_Transcriptome.</title>
        <authorList>
            <person name="Meera S.P."/>
            <person name="Sreeshan A."/>
            <person name="Augustine A."/>
        </authorList>
    </citation>
    <scope>NUCLEOTIDE SEQUENCE</scope>
    <source>
        <tissue evidence="1">Leaf</tissue>
    </source>
</reference>
<name>A0A2P2JYI8_RHIMU</name>
<proteinExistence type="predicted"/>
<sequence>MMTISFFDVLHLIWSPAELPLHRLGLNHLLLAHNILQHHQGKI</sequence>
<accession>A0A2P2JYI8</accession>
<organism evidence="1">
    <name type="scientific">Rhizophora mucronata</name>
    <name type="common">Asiatic mangrove</name>
    <dbReference type="NCBI Taxonomy" id="61149"/>
    <lineage>
        <taxon>Eukaryota</taxon>
        <taxon>Viridiplantae</taxon>
        <taxon>Streptophyta</taxon>
        <taxon>Embryophyta</taxon>
        <taxon>Tracheophyta</taxon>
        <taxon>Spermatophyta</taxon>
        <taxon>Magnoliopsida</taxon>
        <taxon>eudicotyledons</taxon>
        <taxon>Gunneridae</taxon>
        <taxon>Pentapetalae</taxon>
        <taxon>rosids</taxon>
        <taxon>fabids</taxon>
        <taxon>Malpighiales</taxon>
        <taxon>Rhizophoraceae</taxon>
        <taxon>Rhizophora</taxon>
    </lineage>
</organism>
<evidence type="ECO:0000313" key="1">
    <source>
        <dbReference type="EMBL" id="MBW98521.1"/>
    </source>
</evidence>